<organism evidence="1 2">
    <name type="scientific">Kocuria gwangalliensis</name>
    <dbReference type="NCBI Taxonomy" id="501592"/>
    <lineage>
        <taxon>Bacteria</taxon>
        <taxon>Bacillati</taxon>
        <taxon>Actinomycetota</taxon>
        <taxon>Actinomycetes</taxon>
        <taxon>Micrococcales</taxon>
        <taxon>Micrococcaceae</taxon>
        <taxon>Kocuria</taxon>
    </lineage>
</organism>
<accession>A0ABP8WMX1</accession>
<dbReference type="Gene3D" id="1.20.120.450">
    <property type="entry name" value="dinb family like domain"/>
    <property type="match status" value="1"/>
</dbReference>
<proteinExistence type="predicted"/>
<evidence type="ECO:0000313" key="2">
    <source>
        <dbReference type="Proteomes" id="UP001501446"/>
    </source>
</evidence>
<dbReference type="EMBL" id="BAABLN010000005">
    <property type="protein sequence ID" value="GAA4691296.1"/>
    <property type="molecule type" value="Genomic_DNA"/>
</dbReference>
<keyword evidence="2" id="KW-1185">Reference proteome</keyword>
<reference evidence="2" key="1">
    <citation type="journal article" date="2019" name="Int. J. Syst. Evol. Microbiol.">
        <title>The Global Catalogue of Microorganisms (GCM) 10K type strain sequencing project: providing services to taxonomists for standard genome sequencing and annotation.</title>
        <authorList>
            <consortium name="The Broad Institute Genomics Platform"/>
            <consortium name="The Broad Institute Genome Sequencing Center for Infectious Disease"/>
            <person name="Wu L."/>
            <person name="Ma J."/>
        </authorList>
    </citation>
    <scope>NUCLEOTIDE SEQUENCE [LARGE SCALE GENOMIC DNA]</scope>
    <source>
        <strain evidence="2">JCM 18958</strain>
    </source>
</reference>
<sequence length="200" mass="22769">MSSTNCLGPSHPWDTRIAFNGMTTETDEHGRPEPPITGDEWETLRGFLDFHRATFAWKTSGLSQAQLAQTLGPSTMTLAGLIKHLTLVEDQWFREVLWAEEDLEPWASVDWKTSPDWDFDTALQDDPTELVENWRKSVSHARDNAGRAFMEDGLDARSKATHHGETPNLRWIMTHMIEEYARHNGHVDLIRESIDGLTGD</sequence>
<name>A0ABP8WMX1_9MICC</name>
<dbReference type="SUPFAM" id="SSF109854">
    <property type="entry name" value="DinB/YfiT-like putative metalloenzymes"/>
    <property type="match status" value="1"/>
</dbReference>
<comment type="caution">
    <text evidence="1">The sequence shown here is derived from an EMBL/GenBank/DDBJ whole genome shotgun (WGS) entry which is preliminary data.</text>
</comment>
<dbReference type="Proteomes" id="UP001501446">
    <property type="component" value="Unassembled WGS sequence"/>
</dbReference>
<evidence type="ECO:0000313" key="1">
    <source>
        <dbReference type="EMBL" id="GAA4691296.1"/>
    </source>
</evidence>
<dbReference type="InterPro" id="IPR034660">
    <property type="entry name" value="DinB/YfiT-like"/>
</dbReference>
<dbReference type="Pfam" id="PF04978">
    <property type="entry name" value="MST"/>
    <property type="match status" value="1"/>
</dbReference>
<gene>
    <name evidence="1" type="ORF">GCM10025781_05310</name>
</gene>
<dbReference type="InterPro" id="IPR007061">
    <property type="entry name" value="MST-like"/>
</dbReference>
<protein>
    <submittedName>
        <fullName evidence="1">DinB family protein</fullName>
    </submittedName>
</protein>